<feature type="transmembrane region" description="Helical" evidence="7">
    <location>
        <begin position="372"/>
        <end position="393"/>
    </location>
</feature>
<evidence type="ECO:0000256" key="6">
    <source>
        <dbReference type="ARBA" id="ARBA00023136"/>
    </source>
</evidence>
<evidence type="ECO:0000256" key="4">
    <source>
        <dbReference type="ARBA" id="ARBA00022692"/>
    </source>
</evidence>
<protein>
    <recommendedName>
        <fullName evidence="10">MFS transporter</fullName>
    </recommendedName>
</protein>
<keyword evidence="6 7" id="KW-0472">Membrane</keyword>
<evidence type="ECO:0000313" key="9">
    <source>
        <dbReference type="Proteomes" id="UP000238218"/>
    </source>
</evidence>
<keyword evidence="9" id="KW-1185">Reference proteome</keyword>
<dbReference type="InterPro" id="IPR010290">
    <property type="entry name" value="TM_effector"/>
</dbReference>
<evidence type="ECO:0000256" key="1">
    <source>
        <dbReference type="ARBA" id="ARBA00004651"/>
    </source>
</evidence>
<feature type="transmembrane region" description="Helical" evidence="7">
    <location>
        <begin position="78"/>
        <end position="97"/>
    </location>
</feature>
<evidence type="ECO:0000256" key="7">
    <source>
        <dbReference type="SAM" id="Phobius"/>
    </source>
</evidence>
<feature type="transmembrane region" description="Helical" evidence="7">
    <location>
        <begin position="226"/>
        <end position="250"/>
    </location>
</feature>
<accession>A0ABX5F7A5</accession>
<feature type="transmembrane region" description="Helical" evidence="7">
    <location>
        <begin position="313"/>
        <end position="335"/>
    </location>
</feature>
<dbReference type="Pfam" id="PF05977">
    <property type="entry name" value="MFS_3"/>
    <property type="match status" value="1"/>
</dbReference>
<evidence type="ECO:0008006" key="10">
    <source>
        <dbReference type="Google" id="ProtNLM"/>
    </source>
</evidence>
<feature type="transmembrane region" description="Helical" evidence="7">
    <location>
        <begin position="289"/>
        <end position="307"/>
    </location>
</feature>
<feature type="transmembrane region" description="Helical" evidence="7">
    <location>
        <begin position="256"/>
        <end position="277"/>
    </location>
</feature>
<dbReference type="Proteomes" id="UP000238218">
    <property type="component" value="Unassembled WGS sequence"/>
</dbReference>
<dbReference type="PANTHER" id="PTHR23513">
    <property type="entry name" value="INTEGRAL MEMBRANE EFFLUX PROTEIN-RELATED"/>
    <property type="match status" value="1"/>
</dbReference>
<feature type="transmembrane region" description="Helical" evidence="7">
    <location>
        <begin position="45"/>
        <end position="66"/>
    </location>
</feature>
<gene>
    <name evidence="8" type="ORF">C7B81_08215</name>
</gene>
<keyword evidence="3" id="KW-1003">Cell membrane</keyword>
<evidence type="ECO:0000256" key="2">
    <source>
        <dbReference type="ARBA" id="ARBA00022448"/>
    </source>
</evidence>
<reference evidence="8 9" key="1">
    <citation type="submission" date="2018-03" db="EMBL/GenBank/DDBJ databases">
        <title>The ancient ancestry and fast evolution of plastids.</title>
        <authorList>
            <person name="Moore K.R."/>
            <person name="Magnabosco C."/>
            <person name="Momper L."/>
            <person name="Gold D.A."/>
            <person name="Bosak T."/>
            <person name="Fournier G.P."/>
        </authorList>
    </citation>
    <scope>NUCLEOTIDE SEQUENCE [LARGE SCALE GENOMIC DNA]</scope>
    <source>
        <strain evidence="8 9">CCALA 015</strain>
    </source>
</reference>
<feature type="transmembrane region" description="Helical" evidence="7">
    <location>
        <begin position="154"/>
        <end position="175"/>
    </location>
</feature>
<name>A0ABX5F7A5_9CHRO</name>
<evidence type="ECO:0000256" key="5">
    <source>
        <dbReference type="ARBA" id="ARBA00022989"/>
    </source>
</evidence>
<evidence type="ECO:0000256" key="3">
    <source>
        <dbReference type="ARBA" id="ARBA00022475"/>
    </source>
</evidence>
<keyword evidence="4 7" id="KW-0812">Transmembrane</keyword>
<dbReference type="InterPro" id="IPR036259">
    <property type="entry name" value="MFS_trans_sf"/>
</dbReference>
<dbReference type="Gene3D" id="1.20.1250.20">
    <property type="entry name" value="MFS general substrate transporter like domains"/>
    <property type="match status" value="2"/>
</dbReference>
<sequence length="398" mass="40484">MAMGGSLLRRSGFRWLWLGQTLLFAGVQFWFVAVTWLMLQRTGSGTSLALVLMAAALPRGLLLLLGGVLSDRHPPRTMAVRAGWILAIATGVLTLLASRDALDLGPVLVLAAVFGAAEACLYPAALALLPRLLEARHLGRAHAWLQGSEQISNVAGPALAGLSLAVAGATAALAFDTALLLFAVGCFVQVRPCLAAAATAPTGGLAQGLREGIAFAWGHRAIRTGLTLIAMINLAVLGPVVIGVVELVTLRFGGGAASYGWLQAAYGVGALVGVWWAGRFGAIAHPGGALGWLSAGLGAGLLGLAVAGQWWTAAALLAAMGIGGGLVGVLATAWLQRETPAPLQGRVMALAMLAGVAFDPLSQALSGVLIDISLPGLFVVAGGSLLLTVPFALRSARG</sequence>
<keyword evidence="5 7" id="KW-1133">Transmembrane helix</keyword>
<dbReference type="SUPFAM" id="SSF103473">
    <property type="entry name" value="MFS general substrate transporter"/>
    <property type="match status" value="1"/>
</dbReference>
<dbReference type="PANTHER" id="PTHR23513:SF11">
    <property type="entry name" value="STAPHYLOFERRIN A TRANSPORTER"/>
    <property type="match status" value="1"/>
</dbReference>
<dbReference type="EMBL" id="PVWP01000005">
    <property type="protein sequence ID" value="PSB37498.1"/>
    <property type="molecule type" value="Genomic_DNA"/>
</dbReference>
<feature type="transmembrane region" description="Helical" evidence="7">
    <location>
        <begin position="109"/>
        <end position="133"/>
    </location>
</feature>
<keyword evidence="2" id="KW-0813">Transport</keyword>
<feature type="transmembrane region" description="Helical" evidence="7">
    <location>
        <begin position="21"/>
        <end position="39"/>
    </location>
</feature>
<comment type="subcellular location">
    <subcellularLocation>
        <location evidence="1">Cell membrane</location>
        <topology evidence="1">Multi-pass membrane protein</topology>
    </subcellularLocation>
</comment>
<organism evidence="8 9">
    <name type="scientific">Aphanothece cf. minutissima CCALA 015</name>
    <dbReference type="NCBI Taxonomy" id="2107695"/>
    <lineage>
        <taxon>Bacteria</taxon>
        <taxon>Bacillati</taxon>
        <taxon>Cyanobacteriota</taxon>
        <taxon>Cyanophyceae</taxon>
        <taxon>Oscillatoriophycideae</taxon>
        <taxon>Chroococcales</taxon>
        <taxon>Aphanothecaceae</taxon>
        <taxon>Aphanothece</taxon>
    </lineage>
</organism>
<evidence type="ECO:0000313" key="8">
    <source>
        <dbReference type="EMBL" id="PSB37498.1"/>
    </source>
</evidence>
<dbReference type="CDD" id="cd06173">
    <property type="entry name" value="MFS_MefA_like"/>
    <property type="match status" value="1"/>
</dbReference>
<proteinExistence type="predicted"/>
<comment type="caution">
    <text evidence="8">The sequence shown here is derived from an EMBL/GenBank/DDBJ whole genome shotgun (WGS) entry which is preliminary data.</text>
</comment>